<evidence type="ECO:0000313" key="3">
    <source>
        <dbReference type="Proteomes" id="UP001601058"/>
    </source>
</evidence>
<organism evidence="2 3">
    <name type="scientific">Cytobacillus mangrovibacter</name>
    <dbReference type="NCBI Taxonomy" id="3299024"/>
    <lineage>
        <taxon>Bacteria</taxon>
        <taxon>Bacillati</taxon>
        <taxon>Bacillota</taxon>
        <taxon>Bacilli</taxon>
        <taxon>Bacillales</taxon>
        <taxon>Bacillaceae</taxon>
        <taxon>Cytobacillus</taxon>
    </lineage>
</organism>
<proteinExistence type="predicted"/>
<dbReference type="Pfam" id="PF13478">
    <property type="entry name" value="XdhC_C"/>
    <property type="match status" value="1"/>
</dbReference>
<dbReference type="RefSeq" id="WP_389214220.1">
    <property type="nucleotide sequence ID" value="NZ_JBIACJ010000001.1"/>
</dbReference>
<dbReference type="Gene3D" id="3.40.50.720">
    <property type="entry name" value="NAD(P)-binding Rossmann-like Domain"/>
    <property type="match status" value="1"/>
</dbReference>
<name>A0ABW6JVW8_9BACI</name>
<dbReference type="InterPro" id="IPR027051">
    <property type="entry name" value="XdhC_Rossmann_dom"/>
</dbReference>
<comment type="caution">
    <text evidence="2">The sequence shown here is derived from an EMBL/GenBank/DDBJ whole genome shotgun (WGS) entry which is preliminary data.</text>
</comment>
<protein>
    <submittedName>
        <fullName evidence="2">XdhC family protein</fullName>
    </submittedName>
</protein>
<sequence length="283" mass="32233">MSRQGDKMINHSLFLKLTEATNQRKEIFLLTITDCVNLEWIGQKALLSPKGDFYSDSPIPSSLQQELINNSEKLRRRKRSGTFTFSWSEYELECFAEYFPAPIHLIIAGAGHVCEPVASMGKMLGFHVTVIDDRKEFANRSRFPEVDEVICESYLHFFKTAELTDHTYILLLTRGHKYDVISLQALLMRKEKAAYIGMIGSRRRISGVFEELKRDFPNESFDHLYTPVGLDIGAQTPAEIAVSIMAEILKVKNQKSGASLSNGVRKYAKMGFREGTNKWNSYS</sequence>
<keyword evidence="3" id="KW-1185">Reference proteome</keyword>
<feature type="domain" description="XdhC Rossmann" evidence="1">
    <location>
        <begin position="105"/>
        <end position="248"/>
    </location>
</feature>
<evidence type="ECO:0000313" key="2">
    <source>
        <dbReference type="EMBL" id="MFE8694953.1"/>
    </source>
</evidence>
<dbReference type="EMBL" id="JBIACJ010000001">
    <property type="protein sequence ID" value="MFE8694953.1"/>
    <property type="molecule type" value="Genomic_DNA"/>
</dbReference>
<gene>
    <name evidence="2" type="ORF">ACFYKT_01125</name>
</gene>
<dbReference type="PANTHER" id="PTHR30388:SF6">
    <property type="entry name" value="XANTHINE DEHYDROGENASE SUBUNIT A-RELATED"/>
    <property type="match status" value="1"/>
</dbReference>
<evidence type="ECO:0000259" key="1">
    <source>
        <dbReference type="Pfam" id="PF13478"/>
    </source>
</evidence>
<dbReference type="Proteomes" id="UP001601058">
    <property type="component" value="Unassembled WGS sequence"/>
</dbReference>
<dbReference type="PANTHER" id="PTHR30388">
    <property type="entry name" value="ALDEHYDE OXIDOREDUCTASE MOLYBDENUM COFACTOR ASSEMBLY PROTEIN"/>
    <property type="match status" value="1"/>
</dbReference>
<reference evidence="2 3" key="1">
    <citation type="submission" date="2024-08" db="EMBL/GenBank/DDBJ databases">
        <title>Two novel Cytobacillus novel species.</title>
        <authorList>
            <person name="Liu G."/>
        </authorList>
    </citation>
    <scope>NUCLEOTIDE SEQUENCE [LARGE SCALE GENOMIC DNA]</scope>
    <source>
        <strain evidence="2 3">FJAT-53684</strain>
    </source>
</reference>
<accession>A0ABW6JVW8</accession>
<dbReference type="InterPro" id="IPR052698">
    <property type="entry name" value="MoCofactor_Util/Proc"/>
</dbReference>